<dbReference type="Proteomes" id="UP000051155">
    <property type="component" value="Unassembled WGS sequence"/>
</dbReference>
<dbReference type="InterPro" id="IPR005249">
    <property type="entry name" value="YqeK"/>
</dbReference>
<dbReference type="STRING" id="1423812.FD20_GL001334"/>
<sequence>MFDLKYRKDYFAGSRDELCAKIQQSVSTKRYQHILGVEQAAVQLAQENNVDVEKASISGLVHDYAKERSTEEFKRVIEKKHLDPDLLKWNNFIWHGVVGAEIIADELKIDDEEILNAVRRHTVGSAVMTQLDKVVYVADFIEKGRVFPDVDVARTIAFNNLDQAVAFETKHTLQYLLAANKTIYPVAIETYNRWVVAVN</sequence>
<dbReference type="CDD" id="cd00077">
    <property type="entry name" value="HDc"/>
    <property type="match status" value="1"/>
</dbReference>
<dbReference type="GO" id="GO:0046872">
    <property type="term" value="F:metal ion binding"/>
    <property type="evidence" value="ECO:0007669"/>
    <property type="project" value="UniProtKB-KW"/>
</dbReference>
<dbReference type="SUPFAM" id="SSF109604">
    <property type="entry name" value="HD-domain/PDEase-like"/>
    <property type="match status" value="1"/>
</dbReference>
<feature type="domain" description="HD" evidence="7">
    <location>
        <begin position="30"/>
        <end position="144"/>
    </location>
</feature>
<reference evidence="8 9" key="1">
    <citation type="journal article" date="2015" name="Genome Announc.">
        <title>Expanding the biotechnology potential of lactobacilli through comparative genomics of 213 strains and associated genera.</title>
        <authorList>
            <person name="Sun Z."/>
            <person name="Harris H.M."/>
            <person name="McCann A."/>
            <person name="Guo C."/>
            <person name="Argimon S."/>
            <person name="Zhang W."/>
            <person name="Yang X."/>
            <person name="Jeffery I.B."/>
            <person name="Cooney J.C."/>
            <person name="Kagawa T.F."/>
            <person name="Liu W."/>
            <person name="Song Y."/>
            <person name="Salvetti E."/>
            <person name="Wrobel A."/>
            <person name="Rasinkangas P."/>
            <person name="Parkhill J."/>
            <person name="Rea M.C."/>
            <person name="O'Sullivan O."/>
            <person name="Ritari J."/>
            <person name="Douillard F.P."/>
            <person name="Paul Ross R."/>
            <person name="Yang R."/>
            <person name="Briner A.E."/>
            <person name="Felis G.E."/>
            <person name="de Vos W.M."/>
            <person name="Barrangou R."/>
            <person name="Klaenhammer T.R."/>
            <person name="Caufield P.W."/>
            <person name="Cui Y."/>
            <person name="Zhang H."/>
            <person name="O'Toole P.W."/>
        </authorList>
    </citation>
    <scope>NUCLEOTIDE SEQUENCE [LARGE SCALE GENOMIC DNA]</scope>
    <source>
        <strain evidence="8 9">DSM 19971</strain>
    </source>
</reference>
<dbReference type="EC" id="3.6.1.41" evidence="1"/>
<dbReference type="AlphaFoldDB" id="A0A0R1Q858"/>
<keyword evidence="3" id="KW-0547">Nucleotide-binding</keyword>
<proteinExistence type="predicted"/>
<evidence type="ECO:0000256" key="1">
    <source>
        <dbReference type="ARBA" id="ARBA00012506"/>
    </source>
</evidence>
<evidence type="ECO:0000313" key="9">
    <source>
        <dbReference type="Proteomes" id="UP000051155"/>
    </source>
</evidence>
<comment type="catalytic activity">
    <reaction evidence="6">
        <text>P(1),P(4)-bis(5'-adenosyl) tetraphosphate + H2O = 2 ADP + 2 H(+)</text>
        <dbReference type="Rhea" id="RHEA:24252"/>
        <dbReference type="ChEBI" id="CHEBI:15377"/>
        <dbReference type="ChEBI" id="CHEBI:15378"/>
        <dbReference type="ChEBI" id="CHEBI:58141"/>
        <dbReference type="ChEBI" id="CHEBI:456216"/>
        <dbReference type="EC" id="3.6.1.41"/>
    </reaction>
</comment>
<evidence type="ECO:0000256" key="5">
    <source>
        <dbReference type="ARBA" id="ARBA00023004"/>
    </source>
</evidence>
<evidence type="ECO:0000256" key="6">
    <source>
        <dbReference type="ARBA" id="ARBA00049417"/>
    </source>
</evidence>
<evidence type="ECO:0000256" key="3">
    <source>
        <dbReference type="ARBA" id="ARBA00022741"/>
    </source>
</evidence>
<evidence type="ECO:0000256" key="4">
    <source>
        <dbReference type="ARBA" id="ARBA00022801"/>
    </source>
</evidence>
<keyword evidence="4" id="KW-0378">Hydrolase</keyword>
<protein>
    <recommendedName>
        <fullName evidence="1">bis(5'-nucleosyl)-tetraphosphatase (symmetrical)</fullName>
        <ecNumber evidence="1">3.6.1.41</ecNumber>
    </recommendedName>
</protein>
<keyword evidence="9" id="KW-1185">Reference proteome</keyword>
<evidence type="ECO:0000313" key="8">
    <source>
        <dbReference type="EMBL" id="KRL38618.1"/>
    </source>
</evidence>
<dbReference type="NCBIfam" id="TIGR00488">
    <property type="entry name" value="bis(5'-nucleosyl)-tetraphosphatase (symmetrical) YqeK"/>
    <property type="match status" value="1"/>
</dbReference>
<dbReference type="InterPro" id="IPR051094">
    <property type="entry name" value="Diverse_Catalytic_Enzymes"/>
</dbReference>
<dbReference type="RefSeq" id="WP_057735945.1">
    <property type="nucleotide sequence ID" value="NZ_AZEG01000003.1"/>
</dbReference>
<comment type="caution">
    <text evidence="8">The sequence shown here is derived from an EMBL/GenBank/DDBJ whole genome shotgun (WGS) entry which is preliminary data.</text>
</comment>
<dbReference type="InterPro" id="IPR006675">
    <property type="entry name" value="HDIG_dom"/>
</dbReference>
<keyword evidence="5" id="KW-0408">Iron</keyword>
<dbReference type="PANTHER" id="PTHR35795:SF1">
    <property type="entry name" value="BIS(5'-NUCLEOSYL)-TETRAPHOSPHATASE, SYMMETRICAL"/>
    <property type="match status" value="1"/>
</dbReference>
<accession>A0A0R1Q858</accession>
<gene>
    <name evidence="8" type="ORF">FD20_GL001334</name>
</gene>
<dbReference type="Pfam" id="PF01966">
    <property type="entry name" value="HD"/>
    <property type="match status" value="1"/>
</dbReference>
<dbReference type="PATRIC" id="fig|1423812.3.peg.1421"/>
<dbReference type="OrthoDB" id="9782134at2"/>
<dbReference type="GO" id="GO:0000166">
    <property type="term" value="F:nucleotide binding"/>
    <property type="evidence" value="ECO:0007669"/>
    <property type="project" value="UniProtKB-KW"/>
</dbReference>
<evidence type="ECO:0000256" key="2">
    <source>
        <dbReference type="ARBA" id="ARBA00022723"/>
    </source>
</evidence>
<dbReference type="InterPro" id="IPR003607">
    <property type="entry name" value="HD/PDEase_dom"/>
</dbReference>
<dbReference type="InterPro" id="IPR006674">
    <property type="entry name" value="HD_domain"/>
</dbReference>
<dbReference type="EMBL" id="AZEG01000003">
    <property type="protein sequence ID" value="KRL38618.1"/>
    <property type="molecule type" value="Genomic_DNA"/>
</dbReference>
<evidence type="ECO:0000259" key="7">
    <source>
        <dbReference type="PROSITE" id="PS51831"/>
    </source>
</evidence>
<dbReference type="PROSITE" id="PS51831">
    <property type="entry name" value="HD"/>
    <property type="match status" value="1"/>
</dbReference>
<dbReference type="NCBIfam" id="TIGR00277">
    <property type="entry name" value="HDIG"/>
    <property type="match status" value="1"/>
</dbReference>
<dbReference type="GO" id="GO:0008803">
    <property type="term" value="F:bis(5'-nucleosyl)-tetraphosphatase (symmetrical) activity"/>
    <property type="evidence" value="ECO:0007669"/>
    <property type="project" value="UniProtKB-EC"/>
</dbReference>
<dbReference type="Gene3D" id="1.10.3210.10">
    <property type="entry name" value="Hypothetical protein af1432"/>
    <property type="match status" value="1"/>
</dbReference>
<keyword evidence="2" id="KW-0479">Metal-binding</keyword>
<name>A0A0R1Q858_9LACO</name>
<dbReference type="PANTHER" id="PTHR35795">
    <property type="entry name" value="SLR1885 PROTEIN"/>
    <property type="match status" value="1"/>
</dbReference>
<organism evidence="8 9">
    <name type="scientific">Liquorilactobacillus uvarum DSM 19971</name>
    <dbReference type="NCBI Taxonomy" id="1423812"/>
    <lineage>
        <taxon>Bacteria</taxon>
        <taxon>Bacillati</taxon>
        <taxon>Bacillota</taxon>
        <taxon>Bacilli</taxon>
        <taxon>Lactobacillales</taxon>
        <taxon>Lactobacillaceae</taxon>
        <taxon>Liquorilactobacillus</taxon>
    </lineage>
</organism>